<gene>
    <name evidence="3" type="ORF">N7U68_03630</name>
</gene>
<dbReference type="EMBL" id="CP106738">
    <property type="protein sequence ID" value="UXX83765.1"/>
    <property type="molecule type" value="Genomic_DNA"/>
</dbReference>
<dbReference type="InterPro" id="IPR002048">
    <property type="entry name" value="EF_hand_dom"/>
</dbReference>
<sequence length="80" mass="8214">MTKFIVILIGLGALAQSAVAATEIDANGDGLMTIEEVRAVYPEMTAEVFSEIDANGDGALDDDEMVAGQENGLIPAATDG</sequence>
<feature type="domain" description="EF-hand" evidence="2">
    <location>
        <begin position="40"/>
        <end position="75"/>
    </location>
</feature>
<evidence type="ECO:0000256" key="1">
    <source>
        <dbReference type="SAM" id="SignalP"/>
    </source>
</evidence>
<reference evidence="3" key="1">
    <citation type="submission" date="2022-10" db="EMBL/GenBank/DDBJ databases">
        <title>Roseovarius pelagicus sp. nov., isolated from Arctic seawater.</title>
        <authorList>
            <person name="Hong Y.W."/>
            <person name="Hwang C.Y."/>
        </authorList>
    </citation>
    <scope>NUCLEOTIDE SEQUENCE</scope>
    <source>
        <strain evidence="3">HL-MP18</strain>
    </source>
</reference>
<dbReference type="PROSITE" id="PS00018">
    <property type="entry name" value="EF_HAND_1"/>
    <property type="match status" value="1"/>
</dbReference>
<dbReference type="RefSeq" id="WP_165192104.1">
    <property type="nucleotide sequence ID" value="NZ_CP106738.1"/>
</dbReference>
<proteinExistence type="predicted"/>
<dbReference type="Gene3D" id="1.10.238.10">
    <property type="entry name" value="EF-hand"/>
    <property type="match status" value="1"/>
</dbReference>
<dbReference type="SUPFAM" id="SSF47473">
    <property type="entry name" value="EF-hand"/>
    <property type="match status" value="1"/>
</dbReference>
<dbReference type="Pfam" id="PF13202">
    <property type="entry name" value="EF-hand_5"/>
    <property type="match status" value="1"/>
</dbReference>
<name>A0ABY6DJ02_9RHOB</name>
<feature type="signal peptide" evidence="1">
    <location>
        <begin position="1"/>
        <end position="20"/>
    </location>
</feature>
<evidence type="ECO:0000259" key="2">
    <source>
        <dbReference type="PROSITE" id="PS50222"/>
    </source>
</evidence>
<keyword evidence="1" id="KW-0732">Signal</keyword>
<feature type="chain" id="PRO_5046329601" evidence="1">
    <location>
        <begin position="21"/>
        <end position="80"/>
    </location>
</feature>
<dbReference type="Proteomes" id="UP001064087">
    <property type="component" value="Chromosome"/>
</dbReference>
<evidence type="ECO:0000313" key="3">
    <source>
        <dbReference type="EMBL" id="UXX83765.1"/>
    </source>
</evidence>
<evidence type="ECO:0000313" key="4">
    <source>
        <dbReference type="Proteomes" id="UP001064087"/>
    </source>
</evidence>
<keyword evidence="4" id="KW-1185">Reference proteome</keyword>
<protein>
    <submittedName>
        <fullName evidence="3">EF-hand domain-containing protein</fullName>
    </submittedName>
</protein>
<dbReference type="InterPro" id="IPR018247">
    <property type="entry name" value="EF_Hand_1_Ca_BS"/>
</dbReference>
<organism evidence="3 4">
    <name type="scientific">Roseovarius pelagicus</name>
    <dbReference type="NCBI Taxonomy" id="2980108"/>
    <lineage>
        <taxon>Bacteria</taxon>
        <taxon>Pseudomonadati</taxon>
        <taxon>Pseudomonadota</taxon>
        <taxon>Alphaproteobacteria</taxon>
        <taxon>Rhodobacterales</taxon>
        <taxon>Roseobacteraceae</taxon>
        <taxon>Roseovarius</taxon>
    </lineage>
</organism>
<dbReference type="PROSITE" id="PS50222">
    <property type="entry name" value="EF_HAND_2"/>
    <property type="match status" value="1"/>
</dbReference>
<accession>A0ABY6DJ02</accession>
<dbReference type="InterPro" id="IPR011992">
    <property type="entry name" value="EF-hand-dom_pair"/>
</dbReference>